<dbReference type="InterPro" id="IPR019775">
    <property type="entry name" value="WD40_repeat_CS"/>
</dbReference>
<dbReference type="PANTHER" id="PTHR15574:SF40">
    <property type="entry name" value="WD AND TETRATRICOPEPTIDE REPEATS PROTEIN 1"/>
    <property type="match status" value="1"/>
</dbReference>
<dbReference type="InterPro" id="IPR015943">
    <property type="entry name" value="WD40/YVTN_repeat-like_dom_sf"/>
</dbReference>
<evidence type="ECO:0000256" key="3">
    <source>
        <dbReference type="PROSITE-ProRule" id="PRU00221"/>
    </source>
</evidence>
<dbReference type="PROSITE" id="PS00678">
    <property type="entry name" value="WD_REPEATS_1"/>
    <property type="match status" value="1"/>
</dbReference>
<feature type="compositionally biased region" description="Basic and acidic residues" evidence="4">
    <location>
        <begin position="529"/>
        <end position="546"/>
    </location>
</feature>
<dbReference type="GO" id="GO:0080008">
    <property type="term" value="C:Cul4-RING E3 ubiquitin ligase complex"/>
    <property type="evidence" value="ECO:0007669"/>
    <property type="project" value="TreeGrafter"/>
</dbReference>
<dbReference type="AlphaFoldDB" id="A0A7S0E4J1"/>
<sequence length="746" mass="84141">MTANILYSVDLHRVGYMRGRRFRGSLLGHRALIDKLTLDQELRGHTGCVNRLCWNDTGTKLASVSDDCKCILWDVNRHTHVEISTGHERNIFGVAFIPESNDSWIVTGAMDYQVRLHKVSPDGGYNCELYSHHRDRVKDVKTTSQEPNLFWSAAEDGTLRQYDVRASSVNEGGVLVNLHGNGGADAIEFKAIDLNPARPWYLAAACSDPLARVFDRRMLKLLANKTPECVWQFAVEDSTNDLLFNTHATYVKFSGTGHQLLANFHANAAYLFDLDRPEEPQLRFSNMLGPVEASKVDGLYPREIGSFGTEFQGCYPRRRFHFVNRRTYTEREREENTKTYISAHGSISMSKECLSESIEDCCKAIDMLGQGTSVLSEVCRLRILRGNLYLKRRWMGDLLLALFDSQLVEASEEGLSEDNLLLRLKSLQLLDRYQEACDLCSEFSDLFHKNKDLSKMRKAINSQLKKNSNVGGEDDDEMESSQGQDEHSSDEGKDSEVHSSNASMECDNDGRATEDGEQEDAAGAGRSSAHKDDQRSRRPRACDPKRFRQRYLGHSNVQTDIKECTFIGQDDQYVVGGSDDGNAFIWDRKTGKLLRILHADQDIVNCCQANPHEFVLATSGIEDHVRLWRPNGRIGLNAIQRAMEREMMEDDSSDDDRIHGKRAQGLAQENPPEDKFCASDETSLYKQVVRSQKSHRSVGRSRNLPFPPGLLLQALQPNIVYDPATDMMRLPNNGEGGPRLVACTQQ</sequence>
<dbReference type="EMBL" id="HBEO01006683">
    <property type="protein sequence ID" value="CAD8473413.1"/>
    <property type="molecule type" value="Transcribed_RNA"/>
</dbReference>
<evidence type="ECO:0000256" key="2">
    <source>
        <dbReference type="ARBA" id="ARBA00022737"/>
    </source>
</evidence>
<feature type="region of interest" description="Disordered" evidence="4">
    <location>
        <begin position="649"/>
        <end position="673"/>
    </location>
</feature>
<feature type="region of interest" description="Disordered" evidence="4">
    <location>
        <begin position="463"/>
        <end position="548"/>
    </location>
</feature>
<evidence type="ECO:0000256" key="1">
    <source>
        <dbReference type="ARBA" id="ARBA00022574"/>
    </source>
</evidence>
<dbReference type="InterPro" id="IPR036322">
    <property type="entry name" value="WD40_repeat_dom_sf"/>
</dbReference>
<evidence type="ECO:0008006" key="6">
    <source>
        <dbReference type="Google" id="ProtNLM"/>
    </source>
</evidence>
<dbReference type="PANTHER" id="PTHR15574">
    <property type="entry name" value="WD REPEAT DOMAIN-CONTAINING FAMILY"/>
    <property type="match status" value="1"/>
</dbReference>
<reference evidence="5" key="1">
    <citation type="submission" date="2021-01" db="EMBL/GenBank/DDBJ databases">
        <authorList>
            <person name="Corre E."/>
            <person name="Pelletier E."/>
            <person name="Niang G."/>
            <person name="Scheremetjew M."/>
            <person name="Finn R."/>
            <person name="Kale V."/>
            <person name="Holt S."/>
            <person name="Cochrane G."/>
            <person name="Meng A."/>
            <person name="Brown T."/>
            <person name="Cohen L."/>
        </authorList>
    </citation>
    <scope>NUCLEOTIDE SEQUENCE</scope>
    <source>
        <strain evidence="5">CCMP325</strain>
    </source>
</reference>
<feature type="repeat" description="WD" evidence="3">
    <location>
        <begin position="570"/>
        <end position="596"/>
    </location>
</feature>
<proteinExistence type="predicted"/>
<dbReference type="SMART" id="SM00320">
    <property type="entry name" value="WD40"/>
    <property type="match status" value="6"/>
</dbReference>
<keyword evidence="1 3" id="KW-0853">WD repeat</keyword>
<feature type="repeat" description="WD" evidence="3">
    <location>
        <begin position="42"/>
        <end position="83"/>
    </location>
</feature>
<name>A0A7S0E4J1_9CRYP</name>
<dbReference type="InterPro" id="IPR045151">
    <property type="entry name" value="DCAF8"/>
</dbReference>
<evidence type="ECO:0000256" key="4">
    <source>
        <dbReference type="SAM" id="MobiDB-lite"/>
    </source>
</evidence>
<organism evidence="5">
    <name type="scientific">Hanusia phi</name>
    <dbReference type="NCBI Taxonomy" id="3032"/>
    <lineage>
        <taxon>Eukaryota</taxon>
        <taxon>Cryptophyceae</taxon>
        <taxon>Pyrenomonadales</taxon>
        <taxon>Geminigeraceae</taxon>
        <taxon>Hanusia</taxon>
    </lineage>
</organism>
<keyword evidence="2" id="KW-0677">Repeat</keyword>
<feature type="compositionally biased region" description="Basic and acidic residues" evidence="4">
    <location>
        <begin position="484"/>
        <end position="497"/>
    </location>
</feature>
<dbReference type="GO" id="GO:0005737">
    <property type="term" value="C:cytoplasm"/>
    <property type="evidence" value="ECO:0007669"/>
    <property type="project" value="TreeGrafter"/>
</dbReference>
<protein>
    <recommendedName>
        <fullName evidence="6">WD and tetratricopeptide repeats protein 1</fullName>
    </recommendedName>
</protein>
<gene>
    <name evidence="5" type="ORF">HPHI1048_LOCUS4712</name>
</gene>
<dbReference type="InterPro" id="IPR001680">
    <property type="entry name" value="WD40_rpt"/>
</dbReference>
<dbReference type="SUPFAM" id="SSF50978">
    <property type="entry name" value="WD40 repeat-like"/>
    <property type="match status" value="1"/>
</dbReference>
<dbReference type="PROSITE" id="PS50082">
    <property type="entry name" value="WD_REPEATS_2"/>
    <property type="match status" value="2"/>
</dbReference>
<evidence type="ECO:0000313" key="5">
    <source>
        <dbReference type="EMBL" id="CAD8473413.1"/>
    </source>
</evidence>
<dbReference type="GO" id="GO:0045717">
    <property type="term" value="P:negative regulation of fatty acid biosynthetic process"/>
    <property type="evidence" value="ECO:0007669"/>
    <property type="project" value="TreeGrafter"/>
</dbReference>
<dbReference type="Gene3D" id="2.130.10.10">
    <property type="entry name" value="YVTN repeat-like/Quinoprotein amine dehydrogenase"/>
    <property type="match status" value="2"/>
</dbReference>
<accession>A0A7S0E4J1</accession>
<dbReference type="PROSITE" id="PS50294">
    <property type="entry name" value="WD_REPEATS_REGION"/>
    <property type="match status" value="1"/>
</dbReference>
<dbReference type="Pfam" id="PF00400">
    <property type="entry name" value="WD40"/>
    <property type="match status" value="3"/>
</dbReference>